<evidence type="ECO:0000313" key="2">
    <source>
        <dbReference type="EMBL" id="MYM34921.1"/>
    </source>
</evidence>
<evidence type="ECO:0000313" key="3">
    <source>
        <dbReference type="Proteomes" id="UP000449678"/>
    </source>
</evidence>
<dbReference type="InterPro" id="IPR036426">
    <property type="entry name" value="Bulb-type_lectin_dom_sf"/>
</dbReference>
<accession>A0ABW9V7J9</accession>
<dbReference type="EMBL" id="WWCO01000006">
    <property type="protein sequence ID" value="MYM34921.1"/>
    <property type="molecule type" value="Genomic_DNA"/>
</dbReference>
<gene>
    <name evidence="2" type="ORF">GTP38_11285</name>
</gene>
<dbReference type="Proteomes" id="UP000449678">
    <property type="component" value="Unassembled WGS sequence"/>
</dbReference>
<proteinExistence type="predicted"/>
<keyword evidence="1" id="KW-0732">Signal</keyword>
<sequence length="198" mass="20823">MKKFKLLAVSLTLAAAVTASAGTIWTQTLPGGNRLLPGDILRSQNGKYDLALQTDGWLVAWRAGQYGFWDSGTAGTSALMQYDANFVLYRGAEQANNAVWTINMGVKPHAAWQLDILWNGALQAYLPATREVAWQKLGDINNNGGTGTGTCPGGTAVNVYPACVNAGTLSQYMIPIPACSPGEAAAIARASGFKPGVC</sequence>
<comment type="caution">
    <text evidence="2">The sequence shown here is derived from an EMBL/GenBank/DDBJ whole genome shotgun (WGS) entry which is preliminary data.</text>
</comment>
<protein>
    <recommendedName>
        <fullName evidence="4">Bulb-type lectin domain-containing protein</fullName>
    </recommendedName>
</protein>
<evidence type="ECO:0008006" key="4">
    <source>
        <dbReference type="Google" id="ProtNLM"/>
    </source>
</evidence>
<dbReference type="Gene3D" id="2.90.10.30">
    <property type="match status" value="1"/>
</dbReference>
<organism evidence="2 3">
    <name type="scientific">Duganella lactea</name>
    <dbReference type="NCBI Taxonomy" id="2692173"/>
    <lineage>
        <taxon>Bacteria</taxon>
        <taxon>Pseudomonadati</taxon>
        <taxon>Pseudomonadota</taxon>
        <taxon>Betaproteobacteria</taxon>
        <taxon>Burkholderiales</taxon>
        <taxon>Oxalobacteraceae</taxon>
        <taxon>Telluria group</taxon>
        <taxon>Duganella</taxon>
    </lineage>
</organism>
<dbReference type="RefSeq" id="WP_160990299.1">
    <property type="nucleotide sequence ID" value="NZ_WWCO01000006.1"/>
</dbReference>
<evidence type="ECO:0000256" key="1">
    <source>
        <dbReference type="SAM" id="SignalP"/>
    </source>
</evidence>
<reference evidence="2 3" key="1">
    <citation type="submission" date="2019-12" db="EMBL/GenBank/DDBJ databases">
        <title>Novel species isolated from a subtropical stream in China.</title>
        <authorList>
            <person name="Lu H."/>
        </authorList>
    </citation>
    <scope>NUCLEOTIDE SEQUENCE [LARGE SCALE GENOMIC DNA]</scope>
    <source>
        <strain evidence="2 3">FT94W</strain>
    </source>
</reference>
<feature type="signal peptide" evidence="1">
    <location>
        <begin position="1"/>
        <end position="21"/>
    </location>
</feature>
<dbReference type="SUPFAM" id="SSF51110">
    <property type="entry name" value="alpha-D-mannose-specific plant lectins"/>
    <property type="match status" value="1"/>
</dbReference>
<name>A0ABW9V7J9_9BURK</name>
<feature type="chain" id="PRO_5046599643" description="Bulb-type lectin domain-containing protein" evidence="1">
    <location>
        <begin position="22"/>
        <end position="198"/>
    </location>
</feature>
<keyword evidence="3" id="KW-1185">Reference proteome</keyword>